<keyword evidence="3" id="KW-1185">Reference proteome</keyword>
<sequence>MTRVIRERITSSAVKVKCRNHLCDVLEHPTLAQLCKSSAPLGLDSDLLSDLKEVFTVPWNSVLTTVEFIDHLMAIFALSPSERVQPAVVSRTFSNLDEYWCAFFKYQLTGAFDRIMRLRMLAREMTRFAVSYRRNFFKAPSFQNRITVKDCWELSFPKSAAIIWRPLKGGDDRYRDEIKAVQALINSIDKDLPAMLEVPADTYVSEMYRCVRMWHVPTPNPLAVEPTIKLKFQGYRTHGRTETEYTFVEPKAAPAPARTEPKKRKKPVETHIQYSEYESDSDFSEPAPKPKRSRPATISAVQMSADWKGRAFLPNCHWVSVEDYNRCRDLLFDLSAKNYELLHRSLIVDAKPFRTSGNQKTAPSVVQQGMVAEGLVYQVIGKGYYINHNLVAERRAQEGGGASQLNDFPLDFPPLTDALQKRQDKMKAECVKDWTDFKNESKTNGTQLRTVTVLTDEQRTAAEQAHTRVRTGGKRSR</sequence>
<gene>
    <name evidence="2" type="ORF">J8273_8372</name>
</gene>
<comment type="caution">
    <text evidence="2">The sequence shown here is derived from an EMBL/GenBank/DDBJ whole genome shotgun (WGS) entry which is preliminary data.</text>
</comment>
<organism evidence="2 3">
    <name type="scientific">Carpediemonas membranifera</name>
    <dbReference type="NCBI Taxonomy" id="201153"/>
    <lineage>
        <taxon>Eukaryota</taxon>
        <taxon>Metamonada</taxon>
        <taxon>Carpediemonas-like organisms</taxon>
        <taxon>Carpediemonas</taxon>
    </lineage>
</organism>
<evidence type="ECO:0000313" key="2">
    <source>
        <dbReference type="EMBL" id="KAG9389698.1"/>
    </source>
</evidence>
<feature type="region of interest" description="Disordered" evidence="1">
    <location>
        <begin position="457"/>
        <end position="477"/>
    </location>
</feature>
<feature type="region of interest" description="Disordered" evidence="1">
    <location>
        <begin position="249"/>
        <end position="297"/>
    </location>
</feature>
<evidence type="ECO:0000256" key="1">
    <source>
        <dbReference type="SAM" id="MobiDB-lite"/>
    </source>
</evidence>
<accession>A0A8J6APN9</accession>
<reference evidence="2" key="1">
    <citation type="submission" date="2021-05" db="EMBL/GenBank/DDBJ databases">
        <title>A free-living protist that lacks canonical eukaryotic 1 DNA replication and segregation systems.</title>
        <authorList>
            <person name="Salas-Leiva D.E."/>
            <person name="Tromer E.C."/>
            <person name="Curtis B.A."/>
            <person name="Jerlstrom-Hultqvist J."/>
            <person name="Kolisko M."/>
            <person name="Yi Z."/>
            <person name="Salas-Leiva J.S."/>
            <person name="Gallot-Lavallee L."/>
            <person name="Kops G.J.P.L."/>
            <person name="Archibald J.M."/>
            <person name="Simpson A.G.B."/>
            <person name="Roger A.J."/>
        </authorList>
    </citation>
    <scope>NUCLEOTIDE SEQUENCE</scope>
    <source>
        <strain evidence="2">BICM</strain>
    </source>
</reference>
<dbReference type="Proteomes" id="UP000717585">
    <property type="component" value="Unassembled WGS sequence"/>
</dbReference>
<evidence type="ECO:0000313" key="3">
    <source>
        <dbReference type="Proteomes" id="UP000717585"/>
    </source>
</evidence>
<protein>
    <submittedName>
        <fullName evidence="2">Uncharacterized protein</fullName>
    </submittedName>
</protein>
<feature type="compositionally biased region" description="Basic residues" evidence="1">
    <location>
        <begin position="467"/>
        <end position="477"/>
    </location>
</feature>
<proteinExistence type="predicted"/>
<dbReference type="EMBL" id="JAHDYR010000067">
    <property type="protein sequence ID" value="KAG9389698.1"/>
    <property type="molecule type" value="Genomic_DNA"/>
</dbReference>
<name>A0A8J6APN9_9EUKA</name>
<dbReference type="AlphaFoldDB" id="A0A8J6APN9"/>